<dbReference type="SUPFAM" id="SSF49265">
    <property type="entry name" value="Fibronectin type III"/>
    <property type="match status" value="1"/>
</dbReference>
<dbReference type="InterPro" id="IPR036116">
    <property type="entry name" value="FN3_sf"/>
</dbReference>
<dbReference type="AlphaFoldDB" id="A0AA96GNC9"/>
<name>A0AA96GNC9_9BACT</name>
<dbReference type="CDD" id="cd00063">
    <property type="entry name" value="FN3"/>
    <property type="match status" value="1"/>
</dbReference>
<evidence type="ECO:0000313" key="4">
    <source>
        <dbReference type="EMBL" id="WNM64052.1"/>
    </source>
</evidence>
<dbReference type="Pfam" id="PF13517">
    <property type="entry name" value="FG-GAP_3"/>
    <property type="match status" value="2"/>
</dbReference>
<protein>
    <submittedName>
        <fullName evidence="4">Ig-like domain-containing protein</fullName>
    </submittedName>
</protein>
<keyword evidence="5" id="KW-1185">Reference proteome</keyword>
<dbReference type="SUPFAM" id="SSF69318">
    <property type="entry name" value="Integrin alpha N-terminal domain"/>
    <property type="match status" value="2"/>
</dbReference>
<dbReference type="EMBL" id="CP116968">
    <property type="protein sequence ID" value="WNM64052.1"/>
    <property type="molecule type" value="Genomic_DNA"/>
</dbReference>
<dbReference type="Gene3D" id="2.60.40.10">
    <property type="entry name" value="Immunoglobulins"/>
    <property type="match status" value="5"/>
</dbReference>
<dbReference type="InterPro" id="IPR003961">
    <property type="entry name" value="FN3_dom"/>
</dbReference>
<dbReference type="PANTHER" id="PTHR46580:SF2">
    <property type="entry name" value="MAM DOMAIN-CONTAINING PROTEIN"/>
    <property type="match status" value="1"/>
</dbReference>
<dbReference type="InterPro" id="IPR028994">
    <property type="entry name" value="Integrin_alpha_N"/>
</dbReference>
<evidence type="ECO:0000256" key="2">
    <source>
        <dbReference type="SAM" id="MobiDB-lite"/>
    </source>
</evidence>
<dbReference type="PROSITE" id="PS50853">
    <property type="entry name" value="FN3"/>
    <property type="match status" value="1"/>
</dbReference>
<evidence type="ECO:0000256" key="1">
    <source>
        <dbReference type="ARBA" id="ARBA00022729"/>
    </source>
</evidence>
<dbReference type="KEGG" id="nneo:PQG83_09940"/>
<gene>
    <name evidence="4" type="ORF">PQG83_09940</name>
</gene>
<dbReference type="Proteomes" id="UP001302494">
    <property type="component" value="Chromosome"/>
</dbReference>
<feature type="domain" description="Fibronectin type-III" evidence="3">
    <location>
        <begin position="21"/>
        <end position="122"/>
    </location>
</feature>
<dbReference type="PANTHER" id="PTHR46580">
    <property type="entry name" value="SENSOR KINASE-RELATED"/>
    <property type="match status" value="1"/>
</dbReference>
<dbReference type="InterPro" id="IPR013783">
    <property type="entry name" value="Ig-like_fold"/>
</dbReference>
<dbReference type="Pfam" id="PF17957">
    <property type="entry name" value="Big_7"/>
    <property type="match status" value="4"/>
</dbReference>
<sequence>MIRPTTTLGFVIAHTAHLALLLFGLFVSPAYSASSIQLTWNANTESDLAGYKIYKRTLSSQNFGQPVFSGFPNNPSSPSTIVSGLSGGTTYGFIATAFDTAGNESTPSTEATITIPTSTPPADSTAPTVTLTAPSGGTVSGTVTVSASASDNVGVTGVQFRLQGANLGAEDTTNPYSTSWNTTTVPNGAYTLTAIARDAAGNTKTAAPVTVTVSNTSTPPPSSGLTISNLTVASEQPYVVGTSLQAGGTVYIDRNYTFTTVPTNVQGAAYIQTANADKGATNASFLSFTVNQPVSVSVAHDVRLIQKPSWLSTFTDTGANLVTSDTTHRLFVRSFPAGTITLGGNAGSAYSMYSVLVKSEGGSIADTTPPTVTVTAPSGGTVSGTVTVSASASDNVGVAGVQFRLQGANLGTEDTTSPYSTSWNTTTVPNGSYTLTAIARDAAGNSKTAAAVTVTVSNTPADTTAPTVTLTAPSAGTVSGTVTVSASASDNVGVAGVQFRLQGANLGTEDTTNPYSTSWNTTTVPNGSYTLTAIARDAAGNSKTAAAVTVTVSNTPADTTAPTVTLTAPSAGTVSGTVTVSASASDNVGVAGVQFRLQGANLGTEDTTNPYSTSWNTTTVPNGSYTLTAIARDAAGNTKTATAVTVTVSNTSTPPSPQNHDLNGDGKADLVWRNTKTGHVAGWLLNGTSVADSGFLGQLPTEWDLKGVGDLNGDGKADVVWHHSTSGAVAVWLMDGVNIASTGYPGTASTAWDIHGVGDLNGDGKADLIWRHANGSTAVWLMNGTAPPSSTGSLGGVGLAWEIAGVGDLNGDGKADLVWRHSKSDKMAVWLMDGLTRTSVGFPGSASTAWDIHGVGDLNGDGKADLIWRHTNGSTAVWLMNGTAPPSSTGSLDGVASTWQIVQVGDVDADGRADIIWRNETSGAVAVWLMDGLTRTSVGFPGAASTDWEIR</sequence>
<keyword evidence="1" id="KW-0732">Signal</keyword>
<feature type="region of interest" description="Disordered" evidence="2">
    <location>
        <begin position="103"/>
        <end position="127"/>
    </location>
</feature>
<evidence type="ECO:0000259" key="3">
    <source>
        <dbReference type="PROSITE" id="PS50853"/>
    </source>
</evidence>
<dbReference type="RefSeq" id="WP_312748951.1">
    <property type="nucleotide sequence ID" value="NZ_CP116968.1"/>
</dbReference>
<accession>A0AA96GNC9</accession>
<dbReference type="Gene3D" id="2.130.10.130">
    <property type="entry name" value="Integrin alpha, N-terminal"/>
    <property type="match status" value="2"/>
</dbReference>
<organism evidence="4 5">
    <name type="scientific">Candidatus Nitrospira neomarina</name>
    <dbReference type="NCBI Taxonomy" id="3020899"/>
    <lineage>
        <taxon>Bacteria</taxon>
        <taxon>Pseudomonadati</taxon>
        <taxon>Nitrospirota</taxon>
        <taxon>Nitrospiria</taxon>
        <taxon>Nitrospirales</taxon>
        <taxon>Nitrospiraceae</taxon>
        <taxon>Nitrospira</taxon>
    </lineage>
</organism>
<reference evidence="4 5" key="1">
    <citation type="submission" date="2023-01" db="EMBL/GenBank/DDBJ databases">
        <title>Cultivation and genomic characterization of new, ubiquitous marine nitrite-oxidizing bacteria from the Nitrospirales.</title>
        <authorList>
            <person name="Mueller A.J."/>
            <person name="Daebeler A."/>
            <person name="Herbold C.W."/>
            <person name="Kirkegaard R.H."/>
            <person name="Daims H."/>
        </authorList>
    </citation>
    <scope>NUCLEOTIDE SEQUENCE [LARGE SCALE GENOMIC DNA]</scope>
    <source>
        <strain evidence="4 5">DK</strain>
    </source>
</reference>
<dbReference type="InterPro" id="IPR013517">
    <property type="entry name" value="FG-GAP"/>
</dbReference>
<proteinExistence type="predicted"/>
<feature type="compositionally biased region" description="Low complexity" evidence="2">
    <location>
        <begin position="104"/>
        <end position="127"/>
    </location>
</feature>
<evidence type="ECO:0000313" key="5">
    <source>
        <dbReference type="Proteomes" id="UP001302494"/>
    </source>
</evidence>